<protein>
    <recommendedName>
        <fullName evidence="3">Secreted protein</fullName>
    </recommendedName>
</protein>
<evidence type="ECO:0000313" key="2">
    <source>
        <dbReference type="Proteomes" id="UP001596004"/>
    </source>
</evidence>
<gene>
    <name evidence="1" type="ORF">ACFO60_37840</name>
</gene>
<evidence type="ECO:0008006" key="3">
    <source>
        <dbReference type="Google" id="ProtNLM"/>
    </source>
</evidence>
<reference evidence="2" key="1">
    <citation type="journal article" date="2019" name="Int. J. Syst. Evol. Microbiol.">
        <title>The Global Catalogue of Microorganisms (GCM) 10K type strain sequencing project: providing services to taxonomists for standard genome sequencing and annotation.</title>
        <authorList>
            <consortium name="The Broad Institute Genomics Platform"/>
            <consortium name="The Broad Institute Genome Sequencing Center for Infectious Disease"/>
            <person name="Wu L."/>
            <person name="Ma J."/>
        </authorList>
    </citation>
    <scope>NUCLEOTIDE SEQUENCE [LARGE SCALE GENOMIC DNA]</scope>
    <source>
        <strain evidence="2">CGMCC 4.7132</strain>
    </source>
</reference>
<dbReference type="Proteomes" id="UP001596004">
    <property type="component" value="Unassembled WGS sequence"/>
</dbReference>
<dbReference type="EMBL" id="JBHSFP010000049">
    <property type="protein sequence ID" value="MFC4536566.1"/>
    <property type="molecule type" value="Genomic_DNA"/>
</dbReference>
<comment type="caution">
    <text evidence="1">The sequence shown here is derived from an EMBL/GenBank/DDBJ whole genome shotgun (WGS) entry which is preliminary data.</text>
</comment>
<evidence type="ECO:0000313" key="1">
    <source>
        <dbReference type="EMBL" id="MFC4536566.1"/>
    </source>
</evidence>
<dbReference type="RefSeq" id="WP_380851256.1">
    <property type="nucleotide sequence ID" value="NZ_JBHSFP010000049.1"/>
</dbReference>
<keyword evidence="2" id="KW-1185">Reference proteome</keyword>
<sequence length="158" mass="16914">MMLADLPLRRLGRFPVGFIVVMLLMAACSERLSAEPSLSTQVSAPSPSASPPPARPLVDLRTKVKGKVLLHHVADDGDAEWAGKLKVGNSYMIAVDCAGSQAKLTIVISEGFQTLRQCAAGYTTFTLDDYPVSKPEPHTLTVKAPADARWAVLVARLS</sequence>
<name>A0ABV9CUC7_9ACTN</name>
<proteinExistence type="predicted"/>
<organism evidence="1 2">
    <name type="scientific">Sphaerisporangium dianthi</name>
    <dbReference type="NCBI Taxonomy" id="1436120"/>
    <lineage>
        <taxon>Bacteria</taxon>
        <taxon>Bacillati</taxon>
        <taxon>Actinomycetota</taxon>
        <taxon>Actinomycetes</taxon>
        <taxon>Streptosporangiales</taxon>
        <taxon>Streptosporangiaceae</taxon>
        <taxon>Sphaerisporangium</taxon>
    </lineage>
</organism>
<accession>A0ABV9CUC7</accession>